<dbReference type="AlphaFoldDB" id="A0A5C3NER0"/>
<evidence type="ECO:0000313" key="3">
    <source>
        <dbReference type="Proteomes" id="UP000305948"/>
    </source>
</evidence>
<gene>
    <name evidence="2" type="ORF">OE88DRAFT_722017</name>
</gene>
<evidence type="ECO:0000313" key="2">
    <source>
        <dbReference type="EMBL" id="TFK56224.1"/>
    </source>
</evidence>
<organism evidence="2 3">
    <name type="scientific">Heliocybe sulcata</name>
    <dbReference type="NCBI Taxonomy" id="5364"/>
    <lineage>
        <taxon>Eukaryota</taxon>
        <taxon>Fungi</taxon>
        <taxon>Dikarya</taxon>
        <taxon>Basidiomycota</taxon>
        <taxon>Agaricomycotina</taxon>
        <taxon>Agaricomycetes</taxon>
        <taxon>Gloeophyllales</taxon>
        <taxon>Gloeophyllaceae</taxon>
        <taxon>Heliocybe</taxon>
    </lineage>
</organism>
<protein>
    <submittedName>
        <fullName evidence="2">Uncharacterized protein</fullName>
    </submittedName>
</protein>
<feature type="compositionally biased region" description="Polar residues" evidence="1">
    <location>
        <begin position="281"/>
        <end position="290"/>
    </location>
</feature>
<feature type="compositionally biased region" description="Polar residues" evidence="1">
    <location>
        <begin position="139"/>
        <end position="158"/>
    </location>
</feature>
<dbReference type="Proteomes" id="UP000305948">
    <property type="component" value="Unassembled WGS sequence"/>
</dbReference>
<feature type="compositionally biased region" description="Basic and acidic residues" evidence="1">
    <location>
        <begin position="335"/>
        <end position="347"/>
    </location>
</feature>
<feature type="compositionally biased region" description="Low complexity" evidence="1">
    <location>
        <begin position="267"/>
        <end position="280"/>
    </location>
</feature>
<feature type="region of interest" description="Disordered" evidence="1">
    <location>
        <begin position="139"/>
        <end position="347"/>
    </location>
</feature>
<keyword evidence="3" id="KW-1185">Reference proteome</keyword>
<sequence length="455" mass="50012">MSYWSTMQIPNTESTLSTHGSECSSVHGDAGYATNSTVCTSPDLNFIPEQKLNPTPDEEQDLIPTWTTLAEDHSDEESEAIKGDSRTEDASHAIPVHGKRKKATLTWTGNYSEMHRQAHTLKRGRALKRPRMLFNGVVITTPSKASSKPHTGSASPASKTDPISGDTLAAVPTTLRTKGTHSNRPAITARKRKRGLKGESEDETRAICGLRGREVPSSRCRSASPSPDIISSGSVDPDSPTPQQTSLLDAFNTAGRRNEHKPRRSRSASSSVHAESSRLSGHSSTPQPSSLLDAFNAAAQHNKRTRQRLVPYVELVRRTSDSPSPKQRLLRPRKRSSEPRPRYVRDRAPSVVEASDALEQAAPVRLQERLREETGSEDALILMNTRWLRQALEERSPPKVEDEVYPTRMVDHSSKAVRFVAMLEECYGPGTRIPSAVDAKPKKGVLKVSTKILSG</sequence>
<dbReference type="EMBL" id="ML213504">
    <property type="protein sequence ID" value="TFK56224.1"/>
    <property type="molecule type" value="Genomic_DNA"/>
</dbReference>
<accession>A0A5C3NER0</accession>
<feature type="compositionally biased region" description="Polar residues" evidence="1">
    <location>
        <begin position="174"/>
        <end position="185"/>
    </location>
</feature>
<reference evidence="2 3" key="1">
    <citation type="journal article" date="2019" name="Nat. Ecol. Evol.">
        <title>Megaphylogeny resolves global patterns of mushroom evolution.</title>
        <authorList>
            <person name="Varga T."/>
            <person name="Krizsan K."/>
            <person name="Foldi C."/>
            <person name="Dima B."/>
            <person name="Sanchez-Garcia M."/>
            <person name="Sanchez-Ramirez S."/>
            <person name="Szollosi G.J."/>
            <person name="Szarkandi J.G."/>
            <person name="Papp V."/>
            <person name="Albert L."/>
            <person name="Andreopoulos W."/>
            <person name="Angelini C."/>
            <person name="Antonin V."/>
            <person name="Barry K.W."/>
            <person name="Bougher N.L."/>
            <person name="Buchanan P."/>
            <person name="Buyck B."/>
            <person name="Bense V."/>
            <person name="Catcheside P."/>
            <person name="Chovatia M."/>
            <person name="Cooper J."/>
            <person name="Damon W."/>
            <person name="Desjardin D."/>
            <person name="Finy P."/>
            <person name="Geml J."/>
            <person name="Haridas S."/>
            <person name="Hughes K."/>
            <person name="Justo A."/>
            <person name="Karasinski D."/>
            <person name="Kautmanova I."/>
            <person name="Kiss B."/>
            <person name="Kocsube S."/>
            <person name="Kotiranta H."/>
            <person name="LaButti K.M."/>
            <person name="Lechner B.E."/>
            <person name="Liimatainen K."/>
            <person name="Lipzen A."/>
            <person name="Lukacs Z."/>
            <person name="Mihaltcheva S."/>
            <person name="Morgado L.N."/>
            <person name="Niskanen T."/>
            <person name="Noordeloos M.E."/>
            <person name="Ohm R.A."/>
            <person name="Ortiz-Santana B."/>
            <person name="Ovrebo C."/>
            <person name="Racz N."/>
            <person name="Riley R."/>
            <person name="Savchenko A."/>
            <person name="Shiryaev A."/>
            <person name="Soop K."/>
            <person name="Spirin V."/>
            <person name="Szebenyi C."/>
            <person name="Tomsovsky M."/>
            <person name="Tulloss R.E."/>
            <person name="Uehling J."/>
            <person name="Grigoriev I.V."/>
            <person name="Vagvolgyi C."/>
            <person name="Papp T."/>
            <person name="Martin F.M."/>
            <person name="Miettinen O."/>
            <person name="Hibbett D.S."/>
            <person name="Nagy L.G."/>
        </authorList>
    </citation>
    <scope>NUCLEOTIDE SEQUENCE [LARGE SCALE GENOMIC DNA]</scope>
    <source>
        <strain evidence="2 3">OMC1185</strain>
    </source>
</reference>
<name>A0A5C3NER0_9AGAM</name>
<feature type="compositionally biased region" description="Basic and acidic residues" evidence="1">
    <location>
        <begin position="196"/>
        <end position="216"/>
    </location>
</feature>
<evidence type="ECO:0000256" key="1">
    <source>
        <dbReference type="SAM" id="MobiDB-lite"/>
    </source>
</evidence>
<feature type="compositionally biased region" description="Low complexity" evidence="1">
    <location>
        <begin position="217"/>
        <end position="227"/>
    </location>
</feature>
<feature type="compositionally biased region" description="Basic and acidic residues" evidence="1">
    <location>
        <begin position="79"/>
        <end position="91"/>
    </location>
</feature>
<feature type="region of interest" description="Disordered" evidence="1">
    <location>
        <begin position="1"/>
        <end position="20"/>
    </location>
</feature>
<feature type="region of interest" description="Disordered" evidence="1">
    <location>
        <begin position="71"/>
        <end position="91"/>
    </location>
</feature>
<proteinExistence type="predicted"/>